<dbReference type="InterPro" id="IPR029063">
    <property type="entry name" value="SAM-dependent_MTases_sf"/>
</dbReference>
<evidence type="ECO:0000259" key="1">
    <source>
        <dbReference type="Pfam" id="PF13649"/>
    </source>
</evidence>
<organism evidence="2 3">
    <name type="scientific">Lactobacillus xylocopicola</name>
    <dbReference type="NCBI Taxonomy" id="2976676"/>
    <lineage>
        <taxon>Bacteria</taxon>
        <taxon>Bacillati</taxon>
        <taxon>Bacillota</taxon>
        <taxon>Bacilli</taxon>
        <taxon>Lactobacillales</taxon>
        <taxon>Lactobacillaceae</taxon>
        <taxon>Lactobacillus</taxon>
    </lineage>
</organism>
<dbReference type="Pfam" id="PF13649">
    <property type="entry name" value="Methyltransf_25"/>
    <property type="match status" value="1"/>
</dbReference>
<dbReference type="InterPro" id="IPR041698">
    <property type="entry name" value="Methyltransf_25"/>
</dbReference>
<keyword evidence="2" id="KW-0489">Methyltransferase</keyword>
<keyword evidence="3" id="KW-1185">Reference proteome</keyword>
<evidence type="ECO:0000313" key="3">
    <source>
        <dbReference type="Proteomes" id="UP001321741"/>
    </source>
</evidence>
<evidence type="ECO:0000313" key="2">
    <source>
        <dbReference type="EMBL" id="BDR59910.1"/>
    </source>
</evidence>
<feature type="domain" description="Methyltransferase" evidence="1">
    <location>
        <begin position="67"/>
        <end position="164"/>
    </location>
</feature>
<dbReference type="RefSeq" id="WP_317637634.1">
    <property type="nucleotide sequence ID" value="NZ_AP026803.1"/>
</dbReference>
<dbReference type="SUPFAM" id="SSF53335">
    <property type="entry name" value="S-adenosyl-L-methionine-dependent methyltransferases"/>
    <property type="match status" value="1"/>
</dbReference>
<name>A0ABN6SHZ2_9LACO</name>
<keyword evidence="2" id="KW-0808">Transferase</keyword>
<dbReference type="GO" id="GO:0008168">
    <property type="term" value="F:methyltransferase activity"/>
    <property type="evidence" value="ECO:0007669"/>
    <property type="project" value="UniProtKB-KW"/>
</dbReference>
<protein>
    <submittedName>
        <fullName evidence="2">SAM-dependent methyltransferase</fullName>
    </submittedName>
</protein>
<dbReference type="GO" id="GO:0032259">
    <property type="term" value="P:methylation"/>
    <property type="evidence" value="ECO:0007669"/>
    <property type="project" value="UniProtKB-KW"/>
</dbReference>
<sequence>MNHHTKIDLTDNLNNWNDRAVVHANGGYGDLAAFASNKQAITATVKRDLAVIRPFLPDQKLTGQHLLHLQCHIGDDTLSWARLGASDVYGLDFSPVALTAARKLATAAQIPITYVEGDAGLAAQAMPEQLAQFNAIVTSAGTITWLPELKSWAESIAQLLAPGGVFMIRDNHPLLFALENAGLEIKQDYFSGTEDTYESDSSYTSNSAGKINHQVNHNWAHDFQEIINSLIGAGLTIKNVGEHRITDWQALPSLIYSKDHEGWELPATSPQFPLTFSVVAQKP</sequence>
<accession>A0ABN6SHZ2</accession>
<dbReference type="Gene3D" id="3.40.50.150">
    <property type="entry name" value="Vaccinia Virus protein VP39"/>
    <property type="match status" value="1"/>
</dbReference>
<gene>
    <name evidence="2" type="ORF">KIM322_01710</name>
</gene>
<proteinExistence type="predicted"/>
<dbReference type="Proteomes" id="UP001321741">
    <property type="component" value="Chromosome"/>
</dbReference>
<reference evidence="2 3" key="1">
    <citation type="journal article" date="2023" name="Microbiol. Spectr.">
        <title>Symbiosis of Carpenter Bees with Uncharacterized Lactic Acid Bacteria Showing NAD Auxotrophy.</title>
        <authorList>
            <person name="Kawasaki S."/>
            <person name="Ozawa K."/>
            <person name="Mori T."/>
            <person name="Yamamoto A."/>
            <person name="Ito M."/>
            <person name="Ohkuma M."/>
            <person name="Sakamoto M."/>
            <person name="Matsutani M."/>
        </authorList>
    </citation>
    <scope>NUCLEOTIDE SEQUENCE [LARGE SCALE GENOMIC DNA]</scope>
    <source>
        <strain evidence="2 3">Kim32-2</strain>
    </source>
</reference>
<dbReference type="EMBL" id="AP026803">
    <property type="protein sequence ID" value="BDR59910.1"/>
    <property type="molecule type" value="Genomic_DNA"/>
</dbReference>
<dbReference type="CDD" id="cd02440">
    <property type="entry name" value="AdoMet_MTases"/>
    <property type="match status" value="1"/>
</dbReference>